<feature type="transmembrane region" description="Helical" evidence="6">
    <location>
        <begin position="378"/>
        <end position="404"/>
    </location>
</feature>
<dbReference type="PIRSF" id="PIRSF006060">
    <property type="entry name" value="AA_transporter"/>
    <property type="match status" value="1"/>
</dbReference>
<evidence type="ECO:0000313" key="8">
    <source>
        <dbReference type="Proteomes" id="UP000195569"/>
    </source>
</evidence>
<feature type="transmembrane region" description="Helical" evidence="6">
    <location>
        <begin position="58"/>
        <end position="79"/>
    </location>
</feature>
<reference evidence="7" key="1">
    <citation type="submission" date="2016-12" db="EMBL/GenBank/DDBJ databases">
        <authorList>
            <person name="Moulin L."/>
        </authorList>
    </citation>
    <scope>NUCLEOTIDE SEQUENCE [LARGE SCALE GENOMIC DNA]</scope>
    <source>
        <strain evidence="7">STM 7183</strain>
    </source>
</reference>
<dbReference type="AlphaFoldDB" id="A0A1N7RVP3"/>
<comment type="caution">
    <text evidence="7">The sequence shown here is derived from an EMBL/GenBank/DDBJ whole genome shotgun (WGS) entry which is preliminary data.</text>
</comment>
<organism evidence="7 8">
    <name type="scientific">Paraburkholderia piptadeniae</name>
    <dbReference type="NCBI Taxonomy" id="1701573"/>
    <lineage>
        <taxon>Bacteria</taxon>
        <taxon>Pseudomonadati</taxon>
        <taxon>Pseudomonadota</taxon>
        <taxon>Betaproteobacteria</taxon>
        <taxon>Burkholderiales</taxon>
        <taxon>Burkholderiaceae</taxon>
        <taxon>Paraburkholderia</taxon>
    </lineage>
</organism>
<feature type="transmembrane region" description="Helical" evidence="6">
    <location>
        <begin position="122"/>
        <end position="139"/>
    </location>
</feature>
<evidence type="ECO:0000313" key="7">
    <source>
        <dbReference type="EMBL" id="SIT39180.1"/>
    </source>
</evidence>
<dbReference type="EMBL" id="CYGY02000021">
    <property type="protein sequence ID" value="SIT39180.1"/>
    <property type="molecule type" value="Genomic_DNA"/>
</dbReference>
<accession>A0A1N7RVP3</accession>
<feature type="transmembrane region" description="Helical" evidence="6">
    <location>
        <begin position="352"/>
        <end position="372"/>
    </location>
</feature>
<dbReference type="Pfam" id="PF13520">
    <property type="entry name" value="AA_permease_2"/>
    <property type="match status" value="1"/>
</dbReference>
<evidence type="ECO:0000256" key="3">
    <source>
        <dbReference type="ARBA" id="ARBA00022692"/>
    </source>
</evidence>
<comment type="subcellular location">
    <subcellularLocation>
        <location evidence="1">Cell membrane</location>
        <topology evidence="1">Multi-pass membrane protein</topology>
    </subcellularLocation>
</comment>
<keyword evidence="8" id="KW-1185">Reference proteome</keyword>
<dbReference type="InterPro" id="IPR002293">
    <property type="entry name" value="AA/rel_permease1"/>
</dbReference>
<dbReference type="GO" id="GO:0005886">
    <property type="term" value="C:plasma membrane"/>
    <property type="evidence" value="ECO:0007669"/>
    <property type="project" value="UniProtKB-SubCell"/>
</dbReference>
<feature type="transmembrane region" description="Helical" evidence="6">
    <location>
        <begin position="145"/>
        <end position="164"/>
    </location>
</feature>
<feature type="transmembrane region" description="Helical" evidence="6">
    <location>
        <begin position="91"/>
        <end position="115"/>
    </location>
</feature>
<dbReference type="PANTHER" id="PTHR42770">
    <property type="entry name" value="AMINO ACID TRANSPORTER-RELATED"/>
    <property type="match status" value="1"/>
</dbReference>
<keyword evidence="4 6" id="KW-1133">Transmembrane helix</keyword>
<evidence type="ECO:0000256" key="6">
    <source>
        <dbReference type="SAM" id="Phobius"/>
    </source>
</evidence>
<name>A0A1N7RVP3_9BURK</name>
<dbReference type="PANTHER" id="PTHR42770:SF16">
    <property type="entry name" value="AMINO ACID PERMEASE"/>
    <property type="match status" value="1"/>
</dbReference>
<feature type="transmembrane region" description="Helical" evidence="6">
    <location>
        <begin position="447"/>
        <end position="466"/>
    </location>
</feature>
<sequence length="485" mass="51191">MEQVQAVVKETPKMDAERATLTGRLGTLDIVFTVLAYNAPLAVVVGLIPIIIAYGNGLGAPATFVAVAILMLVFSVGFTTMSRHVPNAGAYYAYITVGLGPCTGLGSAFMAMLAYAFFIMGGYPYAGIIIGSFAAHVTGKGAETWWLWAVILWAVVSVLGYFRITLSARVLTLALVCEILLVAVWEGAIALTKGYDSLSPVWLTPTAVVSGSVGLAILFGVTCFAGFEATAIFREEARDPEVTVPRATYLSIVIMACVFVSATYFFIVAYGPTGALAKAAGDPATAALDSIAGYLGHVGQAMVSVLMCTSMFACQLALHNILARYIYSLSIDGVLPPGLGAIHSRHGSPYRASLLVSVLGVVSVTVLTVTGADPFTAYAALVGITGFTLILLQILTSLSVIVFFRRSRVHPGRWKTMYAPAVSLVGLVITGWLAISNIEMLTGNLRVAQCLLAIIFASLVGGIGYANRLRSSRPTVFAAIGRKMR</sequence>
<gene>
    <name evidence="7" type="ORF">BN2476_210081</name>
</gene>
<dbReference type="Gene3D" id="1.20.1740.10">
    <property type="entry name" value="Amino acid/polyamine transporter I"/>
    <property type="match status" value="1"/>
</dbReference>
<evidence type="ECO:0000256" key="1">
    <source>
        <dbReference type="ARBA" id="ARBA00004651"/>
    </source>
</evidence>
<feature type="transmembrane region" description="Helical" evidence="6">
    <location>
        <begin position="171"/>
        <end position="190"/>
    </location>
</feature>
<keyword evidence="2" id="KW-1003">Cell membrane</keyword>
<keyword evidence="3 6" id="KW-0812">Transmembrane</keyword>
<dbReference type="RefSeq" id="WP_235850775.1">
    <property type="nucleotide sequence ID" value="NZ_CYGY02000021.1"/>
</dbReference>
<feature type="transmembrane region" description="Helical" evidence="6">
    <location>
        <begin position="416"/>
        <end position="435"/>
    </location>
</feature>
<evidence type="ECO:0000256" key="4">
    <source>
        <dbReference type="ARBA" id="ARBA00022989"/>
    </source>
</evidence>
<keyword evidence="5 6" id="KW-0472">Membrane</keyword>
<feature type="transmembrane region" description="Helical" evidence="6">
    <location>
        <begin position="248"/>
        <end position="271"/>
    </location>
</feature>
<dbReference type="Proteomes" id="UP000195569">
    <property type="component" value="Unassembled WGS sequence"/>
</dbReference>
<dbReference type="GO" id="GO:0022857">
    <property type="term" value="F:transmembrane transporter activity"/>
    <property type="evidence" value="ECO:0007669"/>
    <property type="project" value="InterPro"/>
</dbReference>
<evidence type="ECO:0000256" key="2">
    <source>
        <dbReference type="ARBA" id="ARBA00022475"/>
    </source>
</evidence>
<feature type="transmembrane region" description="Helical" evidence="6">
    <location>
        <begin position="202"/>
        <end position="227"/>
    </location>
</feature>
<evidence type="ECO:0000256" key="5">
    <source>
        <dbReference type="ARBA" id="ARBA00023136"/>
    </source>
</evidence>
<proteinExistence type="predicted"/>
<feature type="transmembrane region" description="Helical" evidence="6">
    <location>
        <begin position="291"/>
        <end position="318"/>
    </location>
</feature>
<dbReference type="InterPro" id="IPR050367">
    <property type="entry name" value="APC_superfamily"/>
</dbReference>
<feature type="transmembrane region" description="Helical" evidence="6">
    <location>
        <begin position="30"/>
        <end position="51"/>
    </location>
</feature>
<protein>
    <submittedName>
        <fullName evidence="7">Amino acid permease-associated region</fullName>
    </submittedName>
</protein>